<gene>
    <name evidence="3" type="ORF">C7477_12326</name>
</gene>
<keyword evidence="2" id="KW-0812">Transmembrane</keyword>
<evidence type="ECO:0000256" key="1">
    <source>
        <dbReference type="SAM" id="MobiDB-lite"/>
    </source>
</evidence>
<evidence type="ECO:0000313" key="3">
    <source>
        <dbReference type="EMBL" id="PYE86535.1"/>
    </source>
</evidence>
<organism evidence="3 4">
    <name type="scientific">Phyllobacterium leguminum</name>
    <dbReference type="NCBI Taxonomy" id="314237"/>
    <lineage>
        <taxon>Bacteria</taxon>
        <taxon>Pseudomonadati</taxon>
        <taxon>Pseudomonadota</taxon>
        <taxon>Alphaproteobacteria</taxon>
        <taxon>Hyphomicrobiales</taxon>
        <taxon>Phyllobacteriaceae</taxon>
        <taxon>Phyllobacterium</taxon>
    </lineage>
</organism>
<keyword evidence="2" id="KW-0472">Membrane</keyword>
<dbReference type="Proteomes" id="UP000247454">
    <property type="component" value="Unassembled WGS sequence"/>
</dbReference>
<comment type="caution">
    <text evidence="3">The sequence shown here is derived from an EMBL/GenBank/DDBJ whole genome shotgun (WGS) entry which is preliminary data.</text>
</comment>
<protein>
    <submittedName>
        <fullName evidence="3">Uncharacterized protein</fullName>
    </submittedName>
</protein>
<feature type="region of interest" description="Disordered" evidence="1">
    <location>
        <begin position="1"/>
        <end position="26"/>
    </location>
</feature>
<feature type="transmembrane region" description="Helical" evidence="2">
    <location>
        <begin position="44"/>
        <end position="65"/>
    </location>
</feature>
<feature type="transmembrane region" description="Helical" evidence="2">
    <location>
        <begin position="71"/>
        <end position="90"/>
    </location>
</feature>
<dbReference type="EMBL" id="QJTF01000023">
    <property type="protein sequence ID" value="PYE86535.1"/>
    <property type="molecule type" value="Genomic_DNA"/>
</dbReference>
<dbReference type="RefSeq" id="WP_110753914.1">
    <property type="nucleotide sequence ID" value="NZ_QJTF01000023.1"/>
</dbReference>
<proteinExistence type="predicted"/>
<keyword evidence="4" id="KW-1185">Reference proteome</keyword>
<name>A0A318SYW4_9HYPH</name>
<evidence type="ECO:0000313" key="4">
    <source>
        <dbReference type="Proteomes" id="UP000247454"/>
    </source>
</evidence>
<keyword evidence="2" id="KW-1133">Transmembrane helix</keyword>
<dbReference type="AlphaFoldDB" id="A0A318SYW4"/>
<reference evidence="3 4" key="1">
    <citation type="submission" date="2018-06" db="EMBL/GenBank/DDBJ databases">
        <title>Genomic Encyclopedia of Type Strains, Phase III (KMG-III): the genomes of soil and plant-associated and newly described type strains.</title>
        <authorList>
            <person name="Whitman W."/>
        </authorList>
    </citation>
    <scope>NUCLEOTIDE SEQUENCE [LARGE SCALE GENOMIC DNA]</scope>
    <source>
        <strain evidence="3 4">ORS 1419</strain>
    </source>
</reference>
<evidence type="ECO:0000256" key="2">
    <source>
        <dbReference type="SAM" id="Phobius"/>
    </source>
</evidence>
<accession>A0A318SYW4</accession>
<sequence length="94" mass="10704">MVLAPEHDREELQRRFEEREAEKKRAATAENERIKLTATMVSQIGVIVVTIGFVTPLLTTGLSWIQEQKVISAICIILWIGLHLVARRLLRGLK</sequence>